<dbReference type="EMBL" id="CXSU01000012">
    <property type="protein sequence ID" value="CTQ50176.1"/>
    <property type="molecule type" value="Genomic_DNA"/>
</dbReference>
<keyword evidence="1" id="KW-1133">Transmembrane helix</keyword>
<dbReference type="RefSeq" id="WP_275934854.1">
    <property type="nucleotide sequence ID" value="NZ_CXSU01000012.1"/>
</dbReference>
<evidence type="ECO:0000313" key="2">
    <source>
        <dbReference type="EMBL" id="CTQ50176.1"/>
    </source>
</evidence>
<keyword evidence="3" id="KW-1185">Reference proteome</keyword>
<keyword evidence="1" id="KW-0472">Membrane</keyword>
<reference evidence="2 3" key="1">
    <citation type="submission" date="2015-07" db="EMBL/GenBank/DDBJ databases">
        <authorList>
            <person name="Noorani M."/>
        </authorList>
    </citation>
    <scope>NUCLEOTIDE SEQUENCE [LARGE SCALE GENOMIC DNA]</scope>
    <source>
        <strain evidence="2 3">CECT 7802</strain>
    </source>
</reference>
<organism evidence="2 3">
    <name type="scientific">Jannaschia donghaensis</name>
    <dbReference type="NCBI Taxonomy" id="420998"/>
    <lineage>
        <taxon>Bacteria</taxon>
        <taxon>Pseudomonadati</taxon>
        <taxon>Pseudomonadota</taxon>
        <taxon>Alphaproteobacteria</taxon>
        <taxon>Rhodobacterales</taxon>
        <taxon>Roseobacteraceae</taxon>
        <taxon>Jannaschia</taxon>
    </lineage>
</organism>
<dbReference type="AlphaFoldDB" id="A0A0M6YMA7"/>
<accession>A0A0M6YMA7</accession>
<evidence type="ECO:0000256" key="1">
    <source>
        <dbReference type="SAM" id="Phobius"/>
    </source>
</evidence>
<dbReference type="STRING" id="420998.JDO7802_02194"/>
<gene>
    <name evidence="2" type="ORF">JDO7802_02194</name>
</gene>
<feature type="transmembrane region" description="Helical" evidence="1">
    <location>
        <begin position="6"/>
        <end position="24"/>
    </location>
</feature>
<protein>
    <submittedName>
        <fullName evidence="2">Uncharacterized protein</fullName>
    </submittedName>
</protein>
<sequence length="43" mass="4679">MTYAGWIVICLMGIFLAVVVTALSKANARVKVLYADKSIMSDD</sequence>
<name>A0A0M6YMA7_9RHOB</name>
<proteinExistence type="predicted"/>
<evidence type="ECO:0000313" key="3">
    <source>
        <dbReference type="Proteomes" id="UP000049222"/>
    </source>
</evidence>
<keyword evidence="1" id="KW-0812">Transmembrane</keyword>
<dbReference type="Proteomes" id="UP000049222">
    <property type="component" value="Unassembled WGS sequence"/>
</dbReference>